<dbReference type="Pfam" id="PF13440">
    <property type="entry name" value="Polysacc_synt_3"/>
    <property type="match status" value="1"/>
</dbReference>
<comment type="caution">
    <text evidence="7">The sequence shown here is derived from an EMBL/GenBank/DDBJ whole genome shotgun (WGS) entry which is preliminary data.</text>
</comment>
<feature type="transmembrane region" description="Helical" evidence="6">
    <location>
        <begin position="355"/>
        <end position="374"/>
    </location>
</feature>
<dbReference type="PANTHER" id="PTHR30250">
    <property type="entry name" value="PST FAMILY PREDICTED COLANIC ACID TRANSPORTER"/>
    <property type="match status" value="1"/>
</dbReference>
<feature type="transmembrane region" description="Helical" evidence="6">
    <location>
        <begin position="170"/>
        <end position="190"/>
    </location>
</feature>
<dbReference type="PANTHER" id="PTHR30250:SF11">
    <property type="entry name" value="O-ANTIGEN TRANSPORTER-RELATED"/>
    <property type="match status" value="1"/>
</dbReference>
<feature type="transmembrane region" description="Helical" evidence="6">
    <location>
        <begin position="380"/>
        <end position="400"/>
    </location>
</feature>
<reference evidence="7 8" key="1">
    <citation type="submission" date="2020-03" db="EMBL/GenBank/DDBJ databases">
        <title>Genomic Encyclopedia of Type Strains, Phase IV (KMG-IV): sequencing the most valuable type-strain genomes for metagenomic binning, comparative biology and taxonomic classification.</title>
        <authorList>
            <person name="Goeker M."/>
        </authorList>
    </citation>
    <scope>NUCLEOTIDE SEQUENCE [LARGE SCALE GENOMIC DNA]</scope>
    <source>
        <strain evidence="7 8">DSM 101599</strain>
    </source>
</reference>
<evidence type="ECO:0000256" key="4">
    <source>
        <dbReference type="ARBA" id="ARBA00022989"/>
    </source>
</evidence>
<sequence length="414" mass="47492">MLKIKLPNDLVHLSVGHIIAQFLAAFGGIFLARIYTPEDFGEFSFFMSFLVIISSFSTLRLESVIILDHENNKSNNFCYLTLIPITIILLFVLPGLVVFLFKDTLWGFDCFFWFVLLFCALLKGVGNIFNNQLLVNSNYNLIKKTKIITATSKIFIQFFLFYIGCSSVGLWFGVFLSLIFNVIYQAKGINRSFDKINIKEKLMFLLKRKDLLLYAFPGDMIGVVSSSIMPLLLIYFFGKNITGVYFLAITILSIATYYCNSVLAPLYFKKASLLYRTNKKELFDYTLKVVKLNFFIAIIIALGIFFLSFYVVDFFLGKEWIGVVFFIKVYVVAYIPTCVYGVISNLEEILSKNKISLIANFVLIVMTFVSVFMFVEIKHFVITMAVLQGLMYAFLLVYFFKELKKESIGNLVSK</sequence>
<evidence type="ECO:0000256" key="5">
    <source>
        <dbReference type="ARBA" id="ARBA00023136"/>
    </source>
</evidence>
<dbReference type="Proteomes" id="UP000745859">
    <property type="component" value="Unassembled WGS sequence"/>
</dbReference>
<evidence type="ECO:0000256" key="3">
    <source>
        <dbReference type="ARBA" id="ARBA00022692"/>
    </source>
</evidence>
<keyword evidence="4 6" id="KW-1133">Transmembrane helix</keyword>
<evidence type="ECO:0000313" key="7">
    <source>
        <dbReference type="EMBL" id="NIJ43649.1"/>
    </source>
</evidence>
<evidence type="ECO:0000313" key="8">
    <source>
        <dbReference type="Proteomes" id="UP000745859"/>
    </source>
</evidence>
<organism evidence="7 8">
    <name type="scientific">Wenyingzhuangia heitensis</name>
    <dbReference type="NCBI Taxonomy" id="1487859"/>
    <lineage>
        <taxon>Bacteria</taxon>
        <taxon>Pseudomonadati</taxon>
        <taxon>Bacteroidota</taxon>
        <taxon>Flavobacteriia</taxon>
        <taxon>Flavobacteriales</taxon>
        <taxon>Flavobacteriaceae</taxon>
        <taxon>Wenyingzhuangia</taxon>
    </lineage>
</organism>
<gene>
    <name evidence="7" type="ORF">FHR24_000088</name>
</gene>
<keyword evidence="8" id="KW-1185">Reference proteome</keyword>
<feature type="transmembrane region" description="Helical" evidence="6">
    <location>
        <begin position="43"/>
        <end position="65"/>
    </location>
</feature>
<dbReference type="InterPro" id="IPR050833">
    <property type="entry name" value="Poly_Biosynth_Transport"/>
</dbReference>
<feature type="transmembrane region" description="Helical" evidence="6">
    <location>
        <begin position="244"/>
        <end position="268"/>
    </location>
</feature>
<protein>
    <submittedName>
        <fullName evidence="7">O-antigen/teichoic acid export membrane protein</fullName>
    </submittedName>
</protein>
<dbReference type="EMBL" id="JAASQL010000001">
    <property type="protein sequence ID" value="NIJ43649.1"/>
    <property type="molecule type" value="Genomic_DNA"/>
</dbReference>
<dbReference type="RefSeq" id="WP_167182264.1">
    <property type="nucleotide sequence ID" value="NZ_JAASQL010000001.1"/>
</dbReference>
<feature type="transmembrane region" description="Helical" evidence="6">
    <location>
        <begin position="106"/>
        <end position="126"/>
    </location>
</feature>
<feature type="transmembrane region" description="Helical" evidence="6">
    <location>
        <begin position="12"/>
        <end position="31"/>
    </location>
</feature>
<accession>A0ABX0U483</accession>
<feature type="transmembrane region" description="Helical" evidence="6">
    <location>
        <begin position="77"/>
        <end position="100"/>
    </location>
</feature>
<comment type="subcellular location">
    <subcellularLocation>
        <location evidence="1">Cell membrane</location>
        <topology evidence="1">Multi-pass membrane protein</topology>
    </subcellularLocation>
</comment>
<feature type="transmembrane region" description="Helical" evidence="6">
    <location>
        <begin position="147"/>
        <end position="164"/>
    </location>
</feature>
<keyword evidence="2" id="KW-1003">Cell membrane</keyword>
<feature type="transmembrane region" description="Helical" evidence="6">
    <location>
        <begin position="323"/>
        <end position="343"/>
    </location>
</feature>
<keyword evidence="5 6" id="KW-0472">Membrane</keyword>
<feature type="transmembrane region" description="Helical" evidence="6">
    <location>
        <begin position="289"/>
        <end position="311"/>
    </location>
</feature>
<feature type="transmembrane region" description="Helical" evidence="6">
    <location>
        <begin position="211"/>
        <end position="238"/>
    </location>
</feature>
<keyword evidence="3 6" id="KW-0812">Transmembrane</keyword>
<name>A0ABX0U483_9FLAO</name>
<evidence type="ECO:0000256" key="1">
    <source>
        <dbReference type="ARBA" id="ARBA00004651"/>
    </source>
</evidence>
<evidence type="ECO:0000256" key="2">
    <source>
        <dbReference type="ARBA" id="ARBA00022475"/>
    </source>
</evidence>
<proteinExistence type="predicted"/>
<evidence type="ECO:0000256" key="6">
    <source>
        <dbReference type="SAM" id="Phobius"/>
    </source>
</evidence>